<dbReference type="EMBL" id="VSSQ01022163">
    <property type="protein sequence ID" value="MPM68269.1"/>
    <property type="molecule type" value="Genomic_DNA"/>
</dbReference>
<gene>
    <name evidence="1" type="ORF">SDC9_115200</name>
</gene>
<comment type="caution">
    <text evidence="1">The sequence shown here is derived from an EMBL/GenBank/DDBJ whole genome shotgun (WGS) entry which is preliminary data.</text>
</comment>
<dbReference type="AlphaFoldDB" id="A0A645BS69"/>
<evidence type="ECO:0000313" key="1">
    <source>
        <dbReference type="EMBL" id="MPM68269.1"/>
    </source>
</evidence>
<reference evidence="1" key="1">
    <citation type="submission" date="2019-08" db="EMBL/GenBank/DDBJ databases">
        <authorList>
            <person name="Kucharzyk K."/>
            <person name="Murdoch R.W."/>
            <person name="Higgins S."/>
            <person name="Loffler F."/>
        </authorList>
    </citation>
    <scope>NUCLEOTIDE SEQUENCE</scope>
</reference>
<protein>
    <submittedName>
        <fullName evidence="1">Uncharacterized protein</fullName>
    </submittedName>
</protein>
<name>A0A645BS69_9ZZZZ</name>
<accession>A0A645BS69</accession>
<sequence>MIDDGFLVWHRTRVGRGARTGVGGTRCGRTITFNLFNGPIPIGVRKQARNIAKVHDRKVCFTFLFSKPGSAADNLLKFSHGADHLIKNNQLGHLAVGTGGEQL</sequence>
<organism evidence="1">
    <name type="scientific">bioreactor metagenome</name>
    <dbReference type="NCBI Taxonomy" id="1076179"/>
    <lineage>
        <taxon>unclassified sequences</taxon>
        <taxon>metagenomes</taxon>
        <taxon>ecological metagenomes</taxon>
    </lineage>
</organism>
<proteinExistence type="predicted"/>